<sequence>MASSSFPANLIICDQSSMSVQELVKNPLPSLPQRYIREDHYQLSETESLLIDAEAEPIPILDMNRFLSEQHREGELRKFHSACRDWGIFQVVNHGVSEEQLEELRNGVEGFFSLPLQEKMKYKIRPGDVEGYGTVIRSQDQKQDWCDRFYMTINPIHKRKPYLFPKLPSSLRTILDLYIQKVQNLGMTLLSLLEKELKMEEREMREALEDGMQSLRMTYYPPCPKPELVMGFAAHSDSSVITILNEVNGVSGLEVKKNGVWLPVNFLPNSLVVNVGDILEIMSNGVYKSAEHRVTVNTDKERISMALFFLAKLEAEVGPAKSLISPENPPLFKRMGMEKYLNDYFSRKQQGKSFLEYMSIKKEHVIASTM</sequence>
<proteinExistence type="inferred from homology"/>
<dbReference type="SUPFAM" id="SSF51197">
    <property type="entry name" value="Clavaminate synthase-like"/>
    <property type="match status" value="1"/>
</dbReference>
<dbReference type="AlphaFoldDB" id="A0AAE1KD22"/>
<evidence type="ECO:0000313" key="8">
    <source>
        <dbReference type="EMBL" id="KAK4271774.1"/>
    </source>
</evidence>
<organism evidence="8 9">
    <name type="scientific">Acacia crassicarpa</name>
    <name type="common">northern wattle</name>
    <dbReference type="NCBI Taxonomy" id="499986"/>
    <lineage>
        <taxon>Eukaryota</taxon>
        <taxon>Viridiplantae</taxon>
        <taxon>Streptophyta</taxon>
        <taxon>Embryophyta</taxon>
        <taxon>Tracheophyta</taxon>
        <taxon>Spermatophyta</taxon>
        <taxon>Magnoliopsida</taxon>
        <taxon>eudicotyledons</taxon>
        <taxon>Gunneridae</taxon>
        <taxon>Pentapetalae</taxon>
        <taxon>rosids</taxon>
        <taxon>fabids</taxon>
        <taxon>Fabales</taxon>
        <taxon>Fabaceae</taxon>
        <taxon>Caesalpinioideae</taxon>
        <taxon>mimosoid clade</taxon>
        <taxon>Acacieae</taxon>
        <taxon>Acacia</taxon>
    </lineage>
</organism>
<evidence type="ECO:0000256" key="6">
    <source>
        <dbReference type="RuleBase" id="RU003682"/>
    </source>
</evidence>
<evidence type="ECO:0000313" key="9">
    <source>
        <dbReference type="Proteomes" id="UP001293593"/>
    </source>
</evidence>
<evidence type="ECO:0000256" key="1">
    <source>
        <dbReference type="ARBA" id="ARBA00008056"/>
    </source>
</evidence>
<reference evidence="8" key="1">
    <citation type="submission" date="2023-10" db="EMBL/GenBank/DDBJ databases">
        <title>Chromosome-level genome of the transformable northern wattle, Acacia crassicarpa.</title>
        <authorList>
            <person name="Massaro I."/>
            <person name="Sinha N.R."/>
            <person name="Poethig S."/>
            <person name="Leichty A.R."/>
        </authorList>
    </citation>
    <scope>NUCLEOTIDE SEQUENCE</scope>
    <source>
        <strain evidence="8">Acra3RX</strain>
        <tissue evidence="8">Leaf</tissue>
    </source>
</reference>
<evidence type="ECO:0000259" key="7">
    <source>
        <dbReference type="PROSITE" id="PS51471"/>
    </source>
</evidence>
<dbReference type="Proteomes" id="UP001293593">
    <property type="component" value="Unassembled WGS sequence"/>
</dbReference>
<accession>A0AAE1KD22</accession>
<evidence type="ECO:0000256" key="2">
    <source>
        <dbReference type="ARBA" id="ARBA00022723"/>
    </source>
</evidence>
<dbReference type="Pfam" id="PF14226">
    <property type="entry name" value="DIOX_N"/>
    <property type="match status" value="1"/>
</dbReference>
<keyword evidence="3" id="KW-0847">Vitamin C</keyword>
<gene>
    <name evidence="8" type="ORF">QN277_020416</name>
</gene>
<dbReference type="InterPro" id="IPR026992">
    <property type="entry name" value="DIOX_N"/>
</dbReference>
<comment type="similarity">
    <text evidence="1 6">Belongs to the iron/ascorbate-dependent oxidoreductase family.</text>
</comment>
<keyword evidence="4 6" id="KW-0560">Oxidoreductase</keyword>
<dbReference type="EMBL" id="JAWXYG010000005">
    <property type="protein sequence ID" value="KAK4271774.1"/>
    <property type="molecule type" value="Genomic_DNA"/>
</dbReference>
<dbReference type="PROSITE" id="PS51471">
    <property type="entry name" value="FE2OG_OXY"/>
    <property type="match status" value="1"/>
</dbReference>
<dbReference type="PANTHER" id="PTHR47991">
    <property type="entry name" value="OXOGLUTARATE/IRON-DEPENDENT DIOXYGENASE"/>
    <property type="match status" value="1"/>
</dbReference>
<keyword evidence="2 6" id="KW-0479">Metal-binding</keyword>
<dbReference type="Pfam" id="PF03171">
    <property type="entry name" value="2OG-FeII_Oxy"/>
    <property type="match status" value="1"/>
</dbReference>
<name>A0AAE1KD22_9FABA</name>
<dbReference type="Gene3D" id="2.60.120.330">
    <property type="entry name" value="B-lactam Antibiotic, Isopenicillin N Synthase, Chain"/>
    <property type="match status" value="1"/>
</dbReference>
<dbReference type="InterPro" id="IPR027443">
    <property type="entry name" value="IPNS-like_sf"/>
</dbReference>
<dbReference type="InterPro" id="IPR050295">
    <property type="entry name" value="Plant_2OG-oxidoreductases"/>
</dbReference>
<protein>
    <recommendedName>
        <fullName evidence="7">Fe2OG dioxygenase domain-containing protein</fullName>
    </recommendedName>
</protein>
<evidence type="ECO:0000256" key="3">
    <source>
        <dbReference type="ARBA" id="ARBA00022896"/>
    </source>
</evidence>
<comment type="caution">
    <text evidence="8">The sequence shown here is derived from an EMBL/GenBank/DDBJ whole genome shotgun (WGS) entry which is preliminary data.</text>
</comment>
<keyword evidence="5 6" id="KW-0408">Iron</keyword>
<dbReference type="FunFam" id="2.60.120.330:FF:000001">
    <property type="entry name" value="Protein SRG1"/>
    <property type="match status" value="1"/>
</dbReference>
<dbReference type="InterPro" id="IPR005123">
    <property type="entry name" value="Oxoglu/Fe-dep_dioxygenase_dom"/>
</dbReference>
<feature type="domain" description="Fe2OG dioxygenase" evidence="7">
    <location>
        <begin position="211"/>
        <end position="312"/>
    </location>
</feature>
<evidence type="ECO:0000256" key="4">
    <source>
        <dbReference type="ARBA" id="ARBA00023002"/>
    </source>
</evidence>
<dbReference type="GO" id="GO:0016491">
    <property type="term" value="F:oxidoreductase activity"/>
    <property type="evidence" value="ECO:0007669"/>
    <property type="project" value="UniProtKB-KW"/>
</dbReference>
<keyword evidence="9" id="KW-1185">Reference proteome</keyword>
<evidence type="ECO:0000256" key="5">
    <source>
        <dbReference type="ARBA" id="ARBA00023004"/>
    </source>
</evidence>
<dbReference type="GO" id="GO:0031418">
    <property type="term" value="F:L-ascorbic acid binding"/>
    <property type="evidence" value="ECO:0007669"/>
    <property type="project" value="UniProtKB-KW"/>
</dbReference>
<dbReference type="InterPro" id="IPR044861">
    <property type="entry name" value="IPNS-like_FE2OG_OXY"/>
</dbReference>
<dbReference type="GO" id="GO:0046872">
    <property type="term" value="F:metal ion binding"/>
    <property type="evidence" value="ECO:0007669"/>
    <property type="project" value="UniProtKB-KW"/>
</dbReference>